<protein>
    <submittedName>
        <fullName evidence="11">Tetrahydrocannabinolic acid synthase</fullName>
    </submittedName>
</protein>
<evidence type="ECO:0000259" key="10">
    <source>
        <dbReference type="PROSITE" id="PS51387"/>
    </source>
</evidence>
<evidence type="ECO:0000256" key="4">
    <source>
        <dbReference type="ARBA" id="ARBA00022589"/>
    </source>
</evidence>
<reference evidence="11" key="1">
    <citation type="submission" date="2020-07" db="EMBL/GenBank/DDBJ databases">
        <title>Ethylene signaling mediates host invasion by parasitic plants.</title>
        <authorList>
            <person name="Yoshida S."/>
        </authorList>
    </citation>
    <scope>NUCLEOTIDE SEQUENCE</scope>
    <source>
        <strain evidence="11">Okayama</strain>
    </source>
</reference>
<comment type="caution">
    <text evidence="11">The sequence shown here is derived from an EMBL/GenBank/DDBJ whole genome shotgun (WGS) entry which is preliminary data.</text>
</comment>
<dbReference type="Pfam" id="PF08031">
    <property type="entry name" value="BBE"/>
    <property type="match status" value="1"/>
</dbReference>
<dbReference type="AlphaFoldDB" id="A0A830BB14"/>
<keyword evidence="4" id="KW-0017">Alkaloid metabolism</keyword>
<feature type="chain" id="PRO_5032991627" evidence="9">
    <location>
        <begin position="19"/>
        <end position="493"/>
    </location>
</feature>
<comment type="cofactor">
    <cofactor evidence="1">
        <name>FAD</name>
        <dbReference type="ChEBI" id="CHEBI:57692"/>
    </cofactor>
</comment>
<dbReference type="Proteomes" id="UP000653305">
    <property type="component" value="Unassembled WGS sequence"/>
</dbReference>
<evidence type="ECO:0000256" key="6">
    <source>
        <dbReference type="ARBA" id="ARBA00022729"/>
    </source>
</evidence>
<dbReference type="InterPro" id="IPR012951">
    <property type="entry name" value="BBE"/>
</dbReference>
<evidence type="ECO:0000256" key="5">
    <source>
        <dbReference type="ARBA" id="ARBA00022630"/>
    </source>
</evidence>
<dbReference type="PROSITE" id="PS51387">
    <property type="entry name" value="FAD_PCMH"/>
    <property type="match status" value="1"/>
</dbReference>
<keyword evidence="5" id="KW-0285">Flavoprotein</keyword>
<dbReference type="InterPro" id="IPR006094">
    <property type="entry name" value="Oxid_FAD_bind_N"/>
</dbReference>
<evidence type="ECO:0000256" key="1">
    <source>
        <dbReference type="ARBA" id="ARBA00001974"/>
    </source>
</evidence>
<keyword evidence="12" id="KW-1185">Reference proteome</keyword>
<keyword evidence="8" id="KW-0325">Glycoprotein</keyword>
<evidence type="ECO:0000256" key="2">
    <source>
        <dbReference type="ARBA" id="ARBA00004913"/>
    </source>
</evidence>
<keyword evidence="6 9" id="KW-0732">Signal</keyword>
<evidence type="ECO:0000313" key="11">
    <source>
        <dbReference type="EMBL" id="GFP84206.1"/>
    </source>
</evidence>
<dbReference type="OrthoDB" id="407275at2759"/>
<dbReference type="GO" id="GO:0071949">
    <property type="term" value="F:FAD binding"/>
    <property type="evidence" value="ECO:0007669"/>
    <property type="project" value="InterPro"/>
</dbReference>
<sequence>MRSIISFILSFTTFLVLAASWPRPPPPSHETFYQCINRFTSVPSSNFYAPNISKTSFTSLLNSTAQNLRRLVPSVPKPQLIFTPSAENHVQAALICAQQLSFLIRVRSGGHDYEGLSYSSVTDQQFIIIDLSKLRSITVDIQNGNAWAQAGATIGELYYRVSEASPTLGFPAGLCTSLGIGGHITGGAYGPMMRKHGLGADNVIDARIVDASGRILNRKMMGEDLFWAIRGGGGGSFGIITAWNVKLVRGNNSKKKTVLTLYNALFLGNTDSLLQVMGSSFPELGLTRSDCIEMSWIESVMYIAGYQLKTSPKVLLKAKPLFLDYFKAKSDFLTKPIPKDGLEGLWDRLMQDNKPLVIMNPYGGMMSQIPESEIPFPHRRRVLCMIQYLTRWDDASKESEGDHMAWIRKLYEYMSTYASQNPREAYVNYRDLDIGRYGVGSNCSYPYLWGPKYYKYNFWKLVQVKSKVDPRNVFAHEQSIPTYGTMSRCTKIV</sequence>
<comment type="pathway">
    <text evidence="2">Alkaloid biosynthesis.</text>
</comment>
<dbReference type="Gene3D" id="3.30.465.10">
    <property type="match status" value="1"/>
</dbReference>
<evidence type="ECO:0000256" key="7">
    <source>
        <dbReference type="ARBA" id="ARBA00022827"/>
    </source>
</evidence>
<dbReference type="InterPro" id="IPR016169">
    <property type="entry name" value="FAD-bd_PCMH_sub2"/>
</dbReference>
<dbReference type="GO" id="GO:0016491">
    <property type="term" value="F:oxidoreductase activity"/>
    <property type="evidence" value="ECO:0007669"/>
    <property type="project" value="InterPro"/>
</dbReference>
<feature type="signal peptide" evidence="9">
    <location>
        <begin position="1"/>
        <end position="18"/>
    </location>
</feature>
<proteinExistence type="inferred from homology"/>
<dbReference type="EMBL" id="BMAC01000079">
    <property type="protein sequence ID" value="GFP84206.1"/>
    <property type="molecule type" value="Genomic_DNA"/>
</dbReference>
<dbReference type="InterPro" id="IPR016167">
    <property type="entry name" value="FAD-bd_PCMH_sub1"/>
</dbReference>
<comment type="similarity">
    <text evidence="3">Belongs to the oxygen-dependent FAD-linked oxidoreductase family.</text>
</comment>
<evidence type="ECO:0000256" key="9">
    <source>
        <dbReference type="SAM" id="SignalP"/>
    </source>
</evidence>
<feature type="domain" description="FAD-binding PCMH-type" evidence="10">
    <location>
        <begin position="74"/>
        <end position="250"/>
    </location>
</feature>
<evidence type="ECO:0000256" key="8">
    <source>
        <dbReference type="ARBA" id="ARBA00023180"/>
    </source>
</evidence>
<accession>A0A830BB14</accession>
<dbReference type="Gene3D" id="3.30.43.10">
    <property type="entry name" value="Uridine Diphospho-n-acetylenolpyruvylglucosamine Reductase, domain 2"/>
    <property type="match status" value="1"/>
</dbReference>
<dbReference type="SUPFAM" id="SSF56176">
    <property type="entry name" value="FAD-binding/transporter-associated domain-like"/>
    <property type="match status" value="1"/>
</dbReference>
<gene>
    <name evidence="11" type="ORF">PHJA_000564300</name>
</gene>
<dbReference type="Pfam" id="PF01565">
    <property type="entry name" value="FAD_binding_4"/>
    <property type="match status" value="1"/>
</dbReference>
<organism evidence="11 12">
    <name type="scientific">Phtheirospermum japonicum</name>
    <dbReference type="NCBI Taxonomy" id="374723"/>
    <lineage>
        <taxon>Eukaryota</taxon>
        <taxon>Viridiplantae</taxon>
        <taxon>Streptophyta</taxon>
        <taxon>Embryophyta</taxon>
        <taxon>Tracheophyta</taxon>
        <taxon>Spermatophyta</taxon>
        <taxon>Magnoliopsida</taxon>
        <taxon>eudicotyledons</taxon>
        <taxon>Gunneridae</taxon>
        <taxon>Pentapetalae</taxon>
        <taxon>asterids</taxon>
        <taxon>lamiids</taxon>
        <taxon>Lamiales</taxon>
        <taxon>Orobanchaceae</taxon>
        <taxon>Orobanchaceae incertae sedis</taxon>
        <taxon>Phtheirospermum</taxon>
    </lineage>
</organism>
<evidence type="ECO:0000313" key="12">
    <source>
        <dbReference type="Proteomes" id="UP000653305"/>
    </source>
</evidence>
<dbReference type="InterPro" id="IPR036318">
    <property type="entry name" value="FAD-bd_PCMH-like_sf"/>
</dbReference>
<dbReference type="PANTHER" id="PTHR32448">
    <property type="entry name" value="OS08G0158400 PROTEIN"/>
    <property type="match status" value="1"/>
</dbReference>
<name>A0A830BB14_9LAMI</name>
<dbReference type="Gene3D" id="3.40.462.20">
    <property type="match status" value="1"/>
</dbReference>
<dbReference type="InterPro" id="IPR016166">
    <property type="entry name" value="FAD-bd_PCMH"/>
</dbReference>
<evidence type="ECO:0000256" key="3">
    <source>
        <dbReference type="ARBA" id="ARBA00005466"/>
    </source>
</evidence>
<keyword evidence="7" id="KW-0274">FAD</keyword>